<dbReference type="Proteomes" id="UP000253919">
    <property type="component" value="Unassembled WGS sequence"/>
</dbReference>
<organism evidence="1 2">
    <name type="scientific">Adhaeribacter pallidiroseus</name>
    <dbReference type="NCBI Taxonomy" id="2072847"/>
    <lineage>
        <taxon>Bacteria</taxon>
        <taxon>Pseudomonadati</taxon>
        <taxon>Bacteroidota</taxon>
        <taxon>Cytophagia</taxon>
        <taxon>Cytophagales</taxon>
        <taxon>Hymenobacteraceae</taxon>
        <taxon>Adhaeribacter</taxon>
    </lineage>
</organism>
<evidence type="ECO:0008006" key="3">
    <source>
        <dbReference type="Google" id="ProtNLM"/>
    </source>
</evidence>
<dbReference type="NCBIfam" id="TIGR04183">
    <property type="entry name" value="Por_Secre_tail"/>
    <property type="match status" value="1"/>
</dbReference>
<protein>
    <recommendedName>
        <fullName evidence="3">Secretion system C-terminal sorting domain-containing protein</fullName>
    </recommendedName>
</protein>
<proteinExistence type="predicted"/>
<keyword evidence="2" id="KW-1185">Reference proteome</keyword>
<dbReference type="EMBL" id="QASA01000001">
    <property type="protein sequence ID" value="RDC65301.1"/>
    <property type="molecule type" value="Genomic_DNA"/>
</dbReference>
<comment type="caution">
    <text evidence="1">The sequence shown here is derived from an EMBL/GenBank/DDBJ whole genome shotgun (WGS) entry which is preliminary data.</text>
</comment>
<sequence length="58" mass="6617">MRVLDSQGRAITTLGQEEAQANQPYELEWQAGKQPAGMYLLQLQTPTHQYTQKLLLTK</sequence>
<evidence type="ECO:0000313" key="2">
    <source>
        <dbReference type="Proteomes" id="UP000253919"/>
    </source>
</evidence>
<dbReference type="AlphaFoldDB" id="A0A369QK61"/>
<reference evidence="1 2" key="1">
    <citation type="submission" date="2018-04" db="EMBL/GenBank/DDBJ databases">
        <title>Adhaeribacter sp. HMF7616 genome sequencing and assembly.</title>
        <authorList>
            <person name="Kang H."/>
            <person name="Kang J."/>
            <person name="Cha I."/>
            <person name="Kim H."/>
            <person name="Joh K."/>
        </authorList>
    </citation>
    <scope>NUCLEOTIDE SEQUENCE [LARGE SCALE GENOMIC DNA]</scope>
    <source>
        <strain evidence="1 2">HMF7616</strain>
    </source>
</reference>
<accession>A0A369QK61</accession>
<evidence type="ECO:0000313" key="1">
    <source>
        <dbReference type="EMBL" id="RDC65301.1"/>
    </source>
</evidence>
<gene>
    <name evidence="1" type="ORF">AHMF7616_03931</name>
</gene>
<name>A0A369QK61_9BACT</name>
<dbReference type="InterPro" id="IPR026444">
    <property type="entry name" value="Secre_tail"/>
</dbReference>